<name>A0AA96WYB0_LEPBY</name>
<gene>
    <name evidence="1" type="ORF">Q2T42_00900</name>
</gene>
<sequence length="492" mass="57027">MEIQISKKALKTVSLKWDTLTNYRNYRKNYRIPSTIEELKEANYDNCISLQVNSRTWILLEEAAQNFNIMLDEIYQPRLHAVVSYQTIYGAIKKQLELELGNRETNPKDKRSFNQVLEIIQNYLDSSVGNSEYYFVIDGLELNDFSSINFGKNEVFLFDEIRRDQLVKSSLSRATQQDEMKLRRTQDFLDDNFLSRVCIKSVSYGDSETSSKRAYKQAKHIINYFRFIVCLLAHTKISQQVVRINISSESYSNSERTVIRRTEDNAIILVSGRGRKSLQNFSVDENLYQQILVNGYLKDFVEIIDAPSQTEIEGRILTAIYWIGEAQNEPDLDVAFIKYWTALESIFTGSKELIGSQNTGVTKSLAIGVAVLNAFSEYRFVEIENIKSVRSTMTELYSKRSDIIHRGMNYLSYPKIIDTVDVSEVCKYAAWSICSLFSLRSQYTTMSEINGQITRLNTQLERETTLPSTQKTFRIHERFIRAAKRIYCLISR</sequence>
<reference evidence="1" key="1">
    <citation type="journal article" date="2023" name="Plants (Basel)">
        <title>Genomic Analysis of Leptolyngbya boryana CZ1 Reveals Efficient Carbon Fixation Modules.</title>
        <authorList>
            <person name="Bai X."/>
            <person name="Wang H."/>
            <person name="Cheng W."/>
            <person name="Wang J."/>
            <person name="Ma M."/>
            <person name="Hu H."/>
            <person name="Song Z."/>
            <person name="Ma H."/>
            <person name="Fan Y."/>
            <person name="Du C."/>
            <person name="Xu J."/>
        </authorList>
    </citation>
    <scope>NUCLEOTIDE SEQUENCE</scope>
    <source>
        <strain evidence="1">CZ1</strain>
    </source>
</reference>
<protein>
    <submittedName>
        <fullName evidence="1">HEPN domain-containing protein</fullName>
    </submittedName>
</protein>
<reference evidence="1" key="2">
    <citation type="submission" date="2023-07" db="EMBL/GenBank/DDBJ databases">
        <authorList>
            <person name="Bai X.-H."/>
            <person name="Wang H.-H."/>
            <person name="Wang J."/>
            <person name="Ma M.-Y."/>
            <person name="Hu H.-H."/>
            <person name="Song Z.-L."/>
            <person name="Ma H.-G."/>
            <person name="Fan Y."/>
            <person name="Du C.-Y."/>
            <person name="Xu J.-C."/>
        </authorList>
    </citation>
    <scope>NUCLEOTIDE SEQUENCE</scope>
    <source>
        <strain evidence="1">CZ1</strain>
    </source>
</reference>
<dbReference type="AlphaFoldDB" id="A0AA96WYB0"/>
<evidence type="ECO:0000313" key="1">
    <source>
        <dbReference type="EMBL" id="WNZ46394.1"/>
    </source>
</evidence>
<accession>A0AA96WYB0</accession>
<proteinExistence type="predicted"/>
<dbReference type="RefSeq" id="WP_316427550.1">
    <property type="nucleotide sequence ID" value="NZ_CP130144.1"/>
</dbReference>
<dbReference type="EMBL" id="CP130144">
    <property type="protein sequence ID" value="WNZ46394.1"/>
    <property type="molecule type" value="Genomic_DNA"/>
</dbReference>
<organism evidence="1">
    <name type="scientific">Leptolyngbya boryana CZ1</name>
    <dbReference type="NCBI Taxonomy" id="3060204"/>
    <lineage>
        <taxon>Bacteria</taxon>
        <taxon>Bacillati</taxon>
        <taxon>Cyanobacteriota</taxon>
        <taxon>Cyanophyceae</taxon>
        <taxon>Leptolyngbyales</taxon>
        <taxon>Leptolyngbyaceae</taxon>
        <taxon>Leptolyngbya group</taxon>
        <taxon>Leptolyngbya</taxon>
    </lineage>
</organism>